<proteinExistence type="predicted"/>
<protein>
    <submittedName>
        <fullName evidence="2">Uncharacterized protein</fullName>
    </submittedName>
</protein>
<keyword evidence="3" id="KW-1185">Reference proteome</keyword>
<evidence type="ECO:0000313" key="3">
    <source>
        <dbReference type="Proteomes" id="UP000428260"/>
    </source>
</evidence>
<feature type="signal peptide" evidence="1">
    <location>
        <begin position="1"/>
        <end position="25"/>
    </location>
</feature>
<dbReference type="Proteomes" id="UP000428260">
    <property type="component" value="Chromosome"/>
</dbReference>
<evidence type="ECO:0000256" key="1">
    <source>
        <dbReference type="SAM" id="SignalP"/>
    </source>
</evidence>
<gene>
    <name evidence="2" type="ORF">GM418_12260</name>
</gene>
<reference evidence="2 3" key="1">
    <citation type="submission" date="2019-11" db="EMBL/GenBank/DDBJ databases">
        <authorList>
            <person name="Zheng R.K."/>
            <person name="Sun C.M."/>
        </authorList>
    </citation>
    <scope>NUCLEOTIDE SEQUENCE [LARGE SCALE GENOMIC DNA]</scope>
    <source>
        <strain evidence="2 3">WC007</strain>
    </source>
</reference>
<name>A0A6I6JZ29_9BACT</name>
<sequence length="250" mass="28355">MKLITYIKLVFGTVTALFLSLNVTAQTSVSLKSQWLDPTNLFTEKVPTAEFSTTFSVGEPWSLYFYYAHDIEGLTPIYLIGGVNNTRESVKTDSLVFSSPEARVFPKYSRNIFVSYQYSETIRQLSWVQPIVTWDWNFIKNLSKSVHTLSAEVSGWMSFQRGNEYQDGGYISGKYNCAKHYEKLTFNGSLSTLAIEIFEPGRNIFVLGEVLSLSSTYIPFNTTLEVVLNKPLITEEDSELGFTIGLIKEF</sequence>
<dbReference type="KEGG" id="mcos:GM418_12260"/>
<feature type="chain" id="PRO_5026285808" evidence="1">
    <location>
        <begin position="26"/>
        <end position="250"/>
    </location>
</feature>
<dbReference type="RefSeq" id="WP_158866538.1">
    <property type="nucleotide sequence ID" value="NZ_CP046401.1"/>
</dbReference>
<evidence type="ECO:0000313" key="2">
    <source>
        <dbReference type="EMBL" id="QGY44403.1"/>
    </source>
</evidence>
<organism evidence="2 3">
    <name type="scientific">Maribellus comscasis</name>
    <dbReference type="NCBI Taxonomy" id="2681766"/>
    <lineage>
        <taxon>Bacteria</taxon>
        <taxon>Pseudomonadati</taxon>
        <taxon>Bacteroidota</taxon>
        <taxon>Bacteroidia</taxon>
        <taxon>Marinilabiliales</taxon>
        <taxon>Prolixibacteraceae</taxon>
        <taxon>Maribellus</taxon>
    </lineage>
</organism>
<dbReference type="AlphaFoldDB" id="A0A6I6JZ29"/>
<accession>A0A6I6JZ29</accession>
<dbReference type="EMBL" id="CP046401">
    <property type="protein sequence ID" value="QGY44403.1"/>
    <property type="molecule type" value="Genomic_DNA"/>
</dbReference>
<keyword evidence="1" id="KW-0732">Signal</keyword>